<dbReference type="AlphaFoldDB" id="A0A438CPM1"/>
<evidence type="ECO:0000256" key="1">
    <source>
        <dbReference type="SAM" id="MobiDB-lite"/>
    </source>
</evidence>
<evidence type="ECO:0000313" key="2">
    <source>
        <dbReference type="EMBL" id="RVW25147.1"/>
    </source>
</evidence>
<protein>
    <submittedName>
        <fullName evidence="2">Uncharacterized protein</fullName>
    </submittedName>
</protein>
<organism evidence="2 3">
    <name type="scientific">Vitis vinifera</name>
    <name type="common">Grape</name>
    <dbReference type="NCBI Taxonomy" id="29760"/>
    <lineage>
        <taxon>Eukaryota</taxon>
        <taxon>Viridiplantae</taxon>
        <taxon>Streptophyta</taxon>
        <taxon>Embryophyta</taxon>
        <taxon>Tracheophyta</taxon>
        <taxon>Spermatophyta</taxon>
        <taxon>Magnoliopsida</taxon>
        <taxon>eudicotyledons</taxon>
        <taxon>Gunneridae</taxon>
        <taxon>Pentapetalae</taxon>
        <taxon>rosids</taxon>
        <taxon>Vitales</taxon>
        <taxon>Vitaceae</taxon>
        <taxon>Viteae</taxon>
        <taxon>Vitis</taxon>
    </lineage>
</organism>
<dbReference type="EMBL" id="QGNW01002127">
    <property type="protein sequence ID" value="RVW25147.1"/>
    <property type="molecule type" value="Genomic_DNA"/>
</dbReference>
<sequence>MAKTRGGLSTFPSSPTPRPHQAAMGGAASPTVQAPPFPHLRGEPLLSADTPPGGHPLSLCHPPTKLRDLFLDPYEENQVLGSWRAIPCASSRAAYRGTSDSCGDSS</sequence>
<gene>
    <name evidence="2" type="ORF">CK203_117328</name>
</gene>
<comment type="caution">
    <text evidence="2">The sequence shown here is derived from an EMBL/GenBank/DDBJ whole genome shotgun (WGS) entry which is preliminary data.</text>
</comment>
<accession>A0A438CPM1</accession>
<feature type="region of interest" description="Disordered" evidence="1">
    <location>
        <begin position="1"/>
        <end position="60"/>
    </location>
</feature>
<reference evidence="2 3" key="1">
    <citation type="journal article" date="2018" name="PLoS Genet.">
        <title>Population sequencing reveals clonal diversity and ancestral inbreeding in the grapevine cultivar Chardonnay.</title>
        <authorList>
            <person name="Roach M.J."/>
            <person name="Johnson D.L."/>
            <person name="Bohlmann J."/>
            <person name="van Vuuren H.J."/>
            <person name="Jones S.J."/>
            <person name="Pretorius I.S."/>
            <person name="Schmidt S.A."/>
            <person name="Borneman A.R."/>
        </authorList>
    </citation>
    <scope>NUCLEOTIDE SEQUENCE [LARGE SCALE GENOMIC DNA]</scope>
    <source>
        <strain evidence="3">cv. Chardonnay</strain>
        <tissue evidence="2">Leaf</tissue>
    </source>
</reference>
<evidence type="ECO:0000313" key="3">
    <source>
        <dbReference type="Proteomes" id="UP000288805"/>
    </source>
</evidence>
<proteinExistence type="predicted"/>
<name>A0A438CPM1_VITVI</name>
<dbReference type="Proteomes" id="UP000288805">
    <property type="component" value="Unassembled WGS sequence"/>
</dbReference>